<dbReference type="RefSeq" id="WP_311617811.1">
    <property type="nucleotide sequence ID" value="NZ_JAVREV010000006.1"/>
</dbReference>
<dbReference type="Proteomes" id="UP001183615">
    <property type="component" value="Unassembled WGS sequence"/>
</dbReference>
<accession>A0ABU2S445</accession>
<gene>
    <name evidence="3" type="ORF">RM779_12785</name>
</gene>
<dbReference type="Gene3D" id="3.30.470.20">
    <property type="entry name" value="ATP-grasp fold, B domain"/>
    <property type="match status" value="1"/>
</dbReference>
<keyword evidence="3" id="KW-0436">Ligase</keyword>
<dbReference type="Pfam" id="PF18105">
    <property type="entry name" value="PGM1_C"/>
    <property type="match status" value="1"/>
</dbReference>
<comment type="caution">
    <text evidence="3">The sequence shown here is derived from an EMBL/GenBank/DDBJ whole genome shotgun (WGS) entry which is preliminary data.</text>
</comment>
<proteinExistence type="predicted"/>
<evidence type="ECO:0000313" key="4">
    <source>
        <dbReference type="Proteomes" id="UP001183615"/>
    </source>
</evidence>
<evidence type="ECO:0000259" key="2">
    <source>
        <dbReference type="PROSITE" id="PS50975"/>
    </source>
</evidence>
<dbReference type="SUPFAM" id="SSF56059">
    <property type="entry name" value="Glutathione synthetase ATP-binding domain-like"/>
    <property type="match status" value="1"/>
</dbReference>
<dbReference type="EMBL" id="JAVREV010000006">
    <property type="protein sequence ID" value="MDT0443461.1"/>
    <property type="molecule type" value="Genomic_DNA"/>
</dbReference>
<sequence length="429" mass="46821">MAKILILNIDNASAWGVSRQLWTLDEGDIVISPMPIDARHLEYIGQTLGFDASTVSVLPGNQRLTDEHDEYLSPGFAALAGELEKLLDRSPSWDIVPCQYTVGVAELAVQLGFPLDGALRFAAQRGPELLNRKSHFRQLAVGAGVPIAEGSVVVSAAALAKALERHMPKTGTVIVKRDNSMAGRGNITVTRASATPMPGSRETWQTNGDFQATAAALWDGLTDDRSRTLVVEAYHEATHCLWFEFLIDEWGRPALRHSGTFRRRQDTDPTKPALVWVGLDLPAELPALSAANAMLLTTQLVNLCAQVGYRGYVNVDAILTPDEGILINEINARWGGGLVVDVVGRRLIGKYYADEHVVSSSSDIPPISLTGALKILHTRELHYSPESQEGVVVISSDTKVMECAVIAENRRRSREIEAEFRKAVTEALQ</sequence>
<dbReference type="PROSITE" id="PS50975">
    <property type="entry name" value="ATP_GRASP"/>
    <property type="match status" value="1"/>
</dbReference>
<dbReference type="Pfam" id="PF18604">
    <property type="entry name" value="PreAtp-grasp"/>
    <property type="match status" value="1"/>
</dbReference>
<evidence type="ECO:0000256" key="1">
    <source>
        <dbReference type="PROSITE-ProRule" id="PRU00409"/>
    </source>
</evidence>
<keyword evidence="1" id="KW-0067">ATP-binding</keyword>
<evidence type="ECO:0000313" key="3">
    <source>
        <dbReference type="EMBL" id="MDT0443461.1"/>
    </source>
</evidence>
<organism evidence="3 4">
    <name type="scientific">Streptomyces johnsoniae</name>
    <dbReference type="NCBI Taxonomy" id="3075532"/>
    <lineage>
        <taxon>Bacteria</taxon>
        <taxon>Bacillati</taxon>
        <taxon>Actinomycetota</taxon>
        <taxon>Actinomycetes</taxon>
        <taxon>Kitasatosporales</taxon>
        <taxon>Streptomycetaceae</taxon>
        <taxon>Streptomyces</taxon>
    </lineage>
</organism>
<dbReference type="InterPro" id="IPR011761">
    <property type="entry name" value="ATP-grasp"/>
</dbReference>
<name>A0ABU2S445_9ACTN</name>
<protein>
    <submittedName>
        <fullName evidence="3">Peptide ligase PGM1-related protein</fullName>
    </submittedName>
</protein>
<keyword evidence="1" id="KW-0547">Nucleotide-binding</keyword>
<keyword evidence="4" id="KW-1185">Reference proteome</keyword>
<dbReference type="GO" id="GO:0016874">
    <property type="term" value="F:ligase activity"/>
    <property type="evidence" value="ECO:0007669"/>
    <property type="project" value="UniProtKB-KW"/>
</dbReference>
<dbReference type="InterPro" id="IPR040754">
    <property type="entry name" value="PreAtp-grasp"/>
</dbReference>
<reference evidence="4" key="1">
    <citation type="submission" date="2023-07" db="EMBL/GenBank/DDBJ databases">
        <title>30 novel species of actinomycetes from the DSMZ collection.</title>
        <authorList>
            <person name="Nouioui I."/>
        </authorList>
    </citation>
    <scope>NUCLEOTIDE SEQUENCE [LARGE SCALE GENOMIC DNA]</scope>
    <source>
        <strain evidence="4">DSM 41886</strain>
    </source>
</reference>
<feature type="domain" description="ATP-grasp" evidence="2">
    <location>
        <begin position="137"/>
        <end position="361"/>
    </location>
</feature>
<dbReference type="InterPro" id="IPR041356">
    <property type="entry name" value="PGM1_C"/>
</dbReference>